<evidence type="ECO:0000313" key="2">
    <source>
        <dbReference type="Proteomes" id="UP001276564"/>
    </source>
</evidence>
<dbReference type="RefSeq" id="WP_320256250.1">
    <property type="nucleotide sequence ID" value="NZ_JAVIIO010000022.1"/>
</dbReference>
<reference evidence="1 2" key="1">
    <citation type="submission" date="2023-08" db="EMBL/GenBank/DDBJ databases">
        <title>Implementing the SeqCode for naming new Mesorhizobium species isolated from Vachellia karroo root nodules.</title>
        <authorList>
            <person name="Van Lill M."/>
        </authorList>
    </citation>
    <scope>NUCLEOTIDE SEQUENCE [LARGE SCALE GENOMIC DNA]</scope>
    <source>
        <strain evidence="1 2">VK4B</strain>
    </source>
</reference>
<accession>A0ABU5AFD9</accession>
<protein>
    <submittedName>
        <fullName evidence="1">Uncharacterized protein</fullName>
    </submittedName>
</protein>
<organism evidence="1 2">
    <name type="scientific">Mesorhizobium abyssinicae</name>
    <dbReference type="NCBI Taxonomy" id="1209958"/>
    <lineage>
        <taxon>Bacteria</taxon>
        <taxon>Pseudomonadati</taxon>
        <taxon>Pseudomonadota</taxon>
        <taxon>Alphaproteobacteria</taxon>
        <taxon>Hyphomicrobiales</taxon>
        <taxon>Phyllobacteriaceae</taxon>
        <taxon>Mesorhizobium</taxon>
    </lineage>
</organism>
<sequence>MSTASNLRLADCFVGPDAAGENADFGFGQRDLIALCGILRVDVVSNNRDGHIAIFVDLHILDLQRR</sequence>
<name>A0ABU5AFD9_9HYPH</name>
<comment type="caution">
    <text evidence="1">The sequence shown here is derived from an EMBL/GenBank/DDBJ whole genome shotgun (WGS) entry which is preliminary data.</text>
</comment>
<keyword evidence="2" id="KW-1185">Reference proteome</keyword>
<dbReference type="Proteomes" id="UP001276564">
    <property type="component" value="Unassembled WGS sequence"/>
</dbReference>
<gene>
    <name evidence="1" type="ORF">RFM23_00025</name>
</gene>
<proteinExistence type="predicted"/>
<evidence type="ECO:0000313" key="1">
    <source>
        <dbReference type="EMBL" id="MDX8536004.1"/>
    </source>
</evidence>
<dbReference type="EMBL" id="JAVIIP010000001">
    <property type="protein sequence ID" value="MDX8536004.1"/>
    <property type="molecule type" value="Genomic_DNA"/>
</dbReference>